<evidence type="ECO:0000313" key="1">
    <source>
        <dbReference type="EMBL" id="GET05448.1"/>
    </source>
</evidence>
<dbReference type="AlphaFoldDB" id="A0A6F9XJU0"/>
<protein>
    <submittedName>
        <fullName evidence="1">AbrB family transcriptional regulator</fullName>
    </submittedName>
</protein>
<name>A0A6F9XJU0_9LACO</name>
<comment type="caution">
    <text evidence="1">The sequence shown here is derived from an EMBL/GenBank/DDBJ whole genome shotgun (WGS) entry which is preliminary data.</text>
</comment>
<proteinExistence type="predicted"/>
<dbReference type="NCBIfam" id="NF047400">
    <property type="entry name" value="MazE_PemI_antitoxin"/>
    <property type="match status" value="1"/>
</dbReference>
<reference evidence="1" key="1">
    <citation type="submission" date="2019-10" db="EMBL/GenBank/DDBJ databases">
        <title>Lactobacillus agilis SY212 Whole Genome Sequencing Project.</title>
        <authorList>
            <person name="Suzuki S."/>
            <person name="Endo A."/>
            <person name="Maeno S."/>
            <person name="Shiwa Y."/>
            <person name="Matsutani M."/>
            <person name="Kajikawa A."/>
        </authorList>
    </citation>
    <scope>NUCLEOTIDE SEQUENCE</scope>
    <source>
        <strain evidence="1">SY212</strain>
    </source>
</reference>
<dbReference type="RefSeq" id="WP_172584292.1">
    <property type="nucleotide sequence ID" value="NZ_BLAM01000055.1"/>
</dbReference>
<organism evidence="1">
    <name type="scientific">Ligilactobacillus agilis</name>
    <dbReference type="NCBI Taxonomy" id="1601"/>
    <lineage>
        <taxon>Bacteria</taxon>
        <taxon>Bacillati</taxon>
        <taxon>Bacillota</taxon>
        <taxon>Bacilli</taxon>
        <taxon>Lactobacillales</taxon>
        <taxon>Lactobacillaceae</taxon>
        <taxon>Ligilactobacillus</taxon>
    </lineage>
</organism>
<gene>
    <name evidence="1" type="ORF">SY212_04780</name>
</gene>
<dbReference type="Proteomes" id="UP000494265">
    <property type="component" value="Unassembled WGS sequence"/>
</dbReference>
<accession>A0A6F9XJU0</accession>
<sequence>METVKARVQGNSVVLTVPKAFNVNTGTEYTVVRQSDGSILYQPKDGYDIWADSSLDNFDYAAELQREYLDLGYNPREVKPVGREKLND</sequence>
<dbReference type="EMBL" id="BLAM01000055">
    <property type="protein sequence ID" value="GET05448.1"/>
    <property type="molecule type" value="Genomic_DNA"/>
</dbReference>